<dbReference type="InterPro" id="IPR007921">
    <property type="entry name" value="CHAP_dom"/>
</dbReference>
<dbReference type="EMBL" id="JABCRE010000002">
    <property type="protein sequence ID" value="NMW30679.1"/>
    <property type="molecule type" value="Genomic_DNA"/>
</dbReference>
<dbReference type="Pfam" id="PF05257">
    <property type="entry name" value="CHAP"/>
    <property type="match status" value="1"/>
</dbReference>
<dbReference type="PROSITE" id="PS50911">
    <property type="entry name" value="CHAP"/>
    <property type="match status" value="1"/>
</dbReference>
<proteinExistence type="predicted"/>
<dbReference type="AlphaFoldDB" id="A0A848QIW4"/>
<dbReference type="RefSeq" id="WP_170009538.1">
    <property type="nucleotide sequence ID" value="NZ_JABCRE010000002.1"/>
</dbReference>
<feature type="chain" id="PRO_5032892819" evidence="2">
    <location>
        <begin position="27"/>
        <end position="257"/>
    </location>
</feature>
<accession>A0A848QIW4</accession>
<dbReference type="Proteomes" id="UP000561181">
    <property type="component" value="Unassembled WGS sequence"/>
</dbReference>
<keyword evidence="5" id="KW-1185">Reference proteome</keyword>
<comment type="caution">
    <text evidence="4">The sequence shown here is derived from an EMBL/GenBank/DDBJ whole genome shotgun (WGS) entry which is preliminary data.</text>
</comment>
<dbReference type="InterPro" id="IPR038765">
    <property type="entry name" value="Papain-like_cys_pep_sf"/>
</dbReference>
<feature type="region of interest" description="Disordered" evidence="1">
    <location>
        <begin position="187"/>
        <end position="208"/>
    </location>
</feature>
<protein>
    <submittedName>
        <fullName evidence="4">CHAP domain-containing protein</fullName>
    </submittedName>
</protein>
<gene>
    <name evidence="4" type="ORF">HKD42_01225</name>
</gene>
<dbReference type="SUPFAM" id="SSF54001">
    <property type="entry name" value="Cysteine proteinases"/>
    <property type="match status" value="1"/>
</dbReference>
<evidence type="ECO:0000256" key="2">
    <source>
        <dbReference type="SAM" id="SignalP"/>
    </source>
</evidence>
<reference evidence="4 5" key="1">
    <citation type="submission" date="2020-04" db="EMBL/GenBank/DDBJ databases">
        <authorList>
            <person name="Liu A."/>
        </authorList>
    </citation>
    <scope>NUCLEOTIDE SEQUENCE [LARGE SCALE GENOMIC DNA]</scope>
    <source>
        <strain evidence="4 5">RZ02</strain>
    </source>
</reference>
<evidence type="ECO:0000256" key="1">
    <source>
        <dbReference type="SAM" id="MobiDB-lite"/>
    </source>
</evidence>
<feature type="signal peptide" evidence="2">
    <location>
        <begin position="1"/>
        <end position="26"/>
    </location>
</feature>
<keyword evidence="2" id="KW-0732">Signal</keyword>
<evidence type="ECO:0000259" key="3">
    <source>
        <dbReference type="PROSITE" id="PS50911"/>
    </source>
</evidence>
<dbReference type="Gene3D" id="3.90.1720.10">
    <property type="entry name" value="endopeptidase domain like (from Nostoc punctiforme)"/>
    <property type="match status" value="1"/>
</dbReference>
<name>A0A848QIW4_9SPHN</name>
<evidence type="ECO:0000313" key="5">
    <source>
        <dbReference type="Proteomes" id="UP000561181"/>
    </source>
</evidence>
<sequence>MIRRVTQLIALSALTLTGLSAAPASAESSDPFRSAGRGSVELPPYLQCVPYAREQSGVQIYGNAHEWWDKAEGRFKRGNRPKVGAVMAFQPHRNMRLGHVAAVSKVIDKRTVLLRHANWSPINGRRGQIENDVRAIDVSRANDWSQVRVWYHPIQALGKTAWPVHGFIYSDKGPNFGRAATVARSATPSAPRRVAPVPTVNRKPSKPFQNAFADLNTSVSPARASVRPAVSRPVARGRPASRNSVDDFASIIAKYDR</sequence>
<evidence type="ECO:0000313" key="4">
    <source>
        <dbReference type="EMBL" id="NMW30679.1"/>
    </source>
</evidence>
<feature type="domain" description="Peptidase C51" evidence="3">
    <location>
        <begin position="23"/>
        <end position="148"/>
    </location>
</feature>
<organism evidence="4 5">
    <name type="scientific">Pontixanthobacter rizhaonensis</name>
    <dbReference type="NCBI Taxonomy" id="2730337"/>
    <lineage>
        <taxon>Bacteria</taxon>
        <taxon>Pseudomonadati</taxon>
        <taxon>Pseudomonadota</taxon>
        <taxon>Alphaproteobacteria</taxon>
        <taxon>Sphingomonadales</taxon>
        <taxon>Erythrobacteraceae</taxon>
        <taxon>Pontixanthobacter</taxon>
    </lineage>
</organism>